<feature type="binding site" evidence="3">
    <location>
        <position position="83"/>
    </location>
    <ligand>
        <name>3-dehydroquinate</name>
        <dbReference type="ChEBI" id="CHEBI:32364"/>
    </ligand>
</feature>
<dbReference type="GO" id="GO:0003855">
    <property type="term" value="F:3-dehydroquinate dehydratase activity"/>
    <property type="evidence" value="ECO:0007669"/>
    <property type="project" value="UniProtKB-EC"/>
</dbReference>
<dbReference type="PROSITE" id="PS01028">
    <property type="entry name" value="DEHYDROQUINASE_I"/>
    <property type="match status" value="1"/>
</dbReference>
<keyword evidence="1 3" id="KW-0456">Lyase</keyword>
<dbReference type="Pfam" id="PF01487">
    <property type="entry name" value="DHquinase_I"/>
    <property type="match status" value="1"/>
</dbReference>
<dbReference type="NCBIfam" id="TIGR01093">
    <property type="entry name" value="aroD"/>
    <property type="match status" value="1"/>
</dbReference>
<accession>A0ABS6FXD2</accession>
<name>A0ABS6FXD2_9FIRM</name>
<organism evidence="4 5">
    <name type="scientific">Alkaliphilus flagellatus</name>
    <dbReference type="NCBI Taxonomy" id="2841507"/>
    <lineage>
        <taxon>Bacteria</taxon>
        <taxon>Bacillati</taxon>
        <taxon>Bacillota</taxon>
        <taxon>Clostridia</taxon>
        <taxon>Peptostreptococcales</taxon>
        <taxon>Natronincolaceae</taxon>
        <taxon>Alkaliphilus</taxon>
    </lineage>
</organism>
<comment type="pathway">
    <text evidence="3">Metabolic intermediate biosynthesis; chorismate biosynthesis; chorismate from D-erythrose 4-phosphate and phosphoenolpyruvate: step 3/7.</text>
</comment>
<evidence type="ECO:0000256" key="1">
    <source>
        <dbReference type="ARBA" id="ARBA00023239"/>
    </source>
</evidence>
<proteinExistence type="inferred from homology"/>
<comment type="similarity">
    <text evidence="3">Belongs to the type-I 3-dehydroquinase family.</text>
</comment>
<keyword evidence="3" id="KW-0028">Amino-acid biosynthesis</keyword>
<dbReference type="InterPro" id="IPR001381">
    <property type="entry name" value="DHquinase_I"/>
</dbReference>
<dbReference type="RefSeq" id="WP_216414392.1">
    <property type="nucleotide sequence ID" value="NZ_JAHLQK010000001.1"/>
</dbReference>
<sequence>MKKVVTVKGVTIGEGLPKICVPMVGRTLDELLEEANFLQSLDLDVVEWRVDFFEDAENIDKIKTALQAIREVLVYEPIIFTFRNAKEGGEREVSKEFYFELNKTIASTKLIDIVDIELFNEEEEIQTLIDVARKNDVAVIISNHDFDKTPPKEEIISRLCRAAELGGDIPKIAVMPNSAKDVITLLDATCIMKEKYADRPIITVSMDGKGAISRLTGELFGSDLTFGAAKKTSAPGQISVADLRKIIQLLHNNL</sequence>
<keyword evidence="2 3" id="KW-0704">Schiff base</keyword>
<keyword evidence="3" id="KW-0057">Aromatic amino acid biosynthesis</keyword>
<feature type="active site" description="Proton donor/acceptor" evidence="3">
    <location>
        <position position="144"/>
    </location>
</feature>
<comment type="catalytic activity">
    <reaction evidence="3">
        <text>3-dehydroquinate = 3-dehydroshikimate + H2O</text>
        <dbReference type="Rhea" id="RHEA:21096"/>
        <dbReference type="ChEBI" id="CHEBI:15377"/>
        <dbReference type="ChEBI" id="CHEBI:16630"/>
        <dbReference type="ChEBI" id="CHEBI:32364"/>
        <dbReference type="EC" id="4.2.1.10"/>
    </reaction>
</comment>
<dbReference type="InterPro" id="IPR050146">
    <property type="entry name" value="Type-I_3-dehydroquinase"/>
</dbReference>
<keyword evidence="5" id="KW-1185">Reference proteome</keyword>
<dbReference type="EMBL" id="JAHLQK010000001">
    <property type="protein sequence ID" value="MBU5674874.1"/>
    <property type="molecule type" value="Genomic_DNA"/>
</dbReference>
<feature type="binding site" evidence="3">
    <location>
        <position position="233"/>
    </location>
    <ligand>
        <name>3-dehydroquinate</name>
        <dbReference type="ChEBI" id="CHEBI:32364"/>
    </ligand>
</feature>
<dbReference type="EC" id="4.2.1.10" evidence="3"/>
<comment type="caution">
    <text evidence="3">Lacks conserved residue(s) required for the propagation of feature annotation.</text>
</comment>
<dbReference type="Proteomes" id="UP000779508">
    <property type="component" value="Unassembled WGS sequence"/>
</dbReference>
<dbReference type="HAMAP" id="MF_00214">
    <property type="entry name" value="AroD"/>
    <property type="match status" value="1"/>
</dbReference>
<dbReference type="PANTHER" id="PTHR43699:SF1">
    <property type="entry name" value="3-DEHYDROQUINATE DEHYDRATASE"/>
    <property type="match status" value="1"/>
</dbReference>
<feature type="active site" description="Schiff-base intermediate with substrate" evidence="3">
    <location>
        <position position="171"/>
    </location>
</feature>
<dbReference type="InterPro" id="IPR018508">
    <property type="entry name" value="3-dehydroquinate_DH_AS"/>
</dbReference>
<comment type="subunit">
    <text evidence="3">Homodimer.</text>
</comment>
<feature type="binding site" evidence="3">
    <location>
        <position position="214"/>
    </location>
    <ligand>
        <name>3-dehydroquinate</name>
        <dbReference type="ChEBI" id="CHEBI:32364"/>
    </ligand>
</feature>
<dbReference type="CDD" id="cd00502">
    <property type="entry name" value="DHQase_I"/>
    <property type="match status" value="1"/>
</dbReference>
<protein>
    <recommendedName>
        <fullName evidence="3">3-dehydroquinate dehydratase</fullName>
        <shortName evidence="3">3-dehydroquinase</shortName>
        <ecNumber evidence="3">4.2.1.10</ecNumber>
    </recommendedName>
    <alternativeName>
        <fullName evidence="3">Type I DHQase</fullName>
    </alternativeName>
    <alternativeName>
        <fullName evidence="3">Type I dehydroquinase</fullName>
        <shortName evidence="3">DHQ1</shortName>
    </alternativeName>
</protein>
<comment type="function">
    <text evidence="3">Involved in the third step of the chorismate pathway, which leads to the biosynthesis of aromatic amino acids. Catalyzes the cis-dehydration of 3-dehydroquinate (DHQ) and introduces the first double bond of the aromatic ring to yield 3-dehydroshikimate.</text>
</comment>
<gene>
    <name evidence="3 4" type="primary">aroD</name>
    <name evidence="4" type="ORF">KQI88_00400</name>
</gene>
<dbReference type="PANTHER" id="PTHR43699">
    <property type="entry name" value="3-DEHYDROQUINATE DEHYDRATASE"/>
    <property type="match status" value="1"/>
</dbReference>
<feature type="binding site" evidence="3">
    <location>
        <begin position="47"/>
        <end position="49"/>
    </location>
    <ligand>
        <name>3-dehydroquinate</name>
        <dbReference type="ChEBI" id="CHEBI:32364"/>
    </ligand>
</feature>
<evidence type="ECO:0000313" key="4">
    <source>
        <dbReference type="EMBL" id="MBU5674874.1"/>
    </source>
</evidence>
<comment type="caution">
    <text evidence="4">The sequence shown here is derived from an EMBL/GenBank/DDBJ whole genome shotgun (WGS) entry which is preliminary data.</text>
</comment>
<reference evidence="4 5" key="1">
    <citation type="submission" date="2021-06" db="EMBL/GenBank/DDBJ databases">
        <authorList>
            <person name="Sun Q."/>
            <person name="Li D."/>
        </authorList>
    </citation>
    <scope>NUCLEOTIDE SEQUENCE [LARGE SCALE GENOMIC DNA]</scope>
    <source>
        <strain evidence="4 5">MSJ-5</strain>
    </source>
</reference>
<evidence type="ECO:0000256" key="3">
    <source>
        <dbReference type="HAMAP-Rule" id="MF_00214"/>
    </source>
</evidence>
<feature type="binding site" evidence="3">
    <location>
        <position position="237"/>
    </location>
    <ligand>
        <name>3-dehydroquinate</name>
        <dbReference type="ChEBI" id="CHEBI:32364"/>
    </ligand>
</feature>
<evidence type="ECO:0000256" key="2">
    <source>
        <dbReference type="ARBA" id="ARBA00023270"/>
    </source>
</evidence>
<evidence type="ECO:0000313" key="5">
    <source>
        <dbReference type="Proteomes" id="UP000779508"/>
    </source>
</evidence>